<comment type="caution">
    <text evidence="7">The sequence shown here is derived from an EMBL/GenBank/DDBJ whole genome shotgun (WGS) entry which is preliminary data.</text>
</comment>
<dbReference type="CDD" id="cd00609">
    <property type="entry name" value="AAT_like"/>
    <property type="match status" value="1"/>
</dbReference>
<dbReference type="AlphaFoldDB" id="A0A0F9DTY6"/>
<keyword evidence="5" id="KW-0663">Pyridoxal phosphate</keyword>
<gene>
    <name evidence="7" type="ORF">LCGC14_2506760</name>
</gene>
<sequence>GVFSLPDFDEIEEAIRENKPGALLVIPYDNPTGQCYGRDLMAALAGLCVRYGLWMISDEAYRELYYQGSAAVSIWDLTNHDVPGIEGRRISIESSSKVWNACGLRIGALVTDSEEFHRRSVAEYTANLCPNAIGQYIFGALAHESRQDLHGWYGRQRDYYQELMTRLTGELISSLPGIIVSIPAASIYSVVDVREITRPGFSALDFVLFCARRGKVPLKEGDFTLLVAPMSGFYEGGPVGTERTGEESSENPGLTQMRIAYVEPPEQMNRVPHLFKELLTRFERQR</sequence>
<proteinExistence type="inferred from homology"/>
<dbReference type="GO" id="GO:0030170">
    <property type="term" value="F:pyridoxal phosphate binding"/>
    <property type="evidence" value="ECO:0007669"/>
    <property type="project" value="InterPro"/>
</dbReference>
<feature type="domain" description="Aminotransferase class I/classII large" evidence="6">
    <location>
        <begin position="7"/>
        <end position="196"/>
    </location>
</feature>
<keyword evidence="3" id="KW-0032">Aminotransferase</keyword>
<name>A0A0F9DTY6_9ZZZZ</name>
<dbReference type="Gene3D" id="3.90.1150.10">
    <property type="entry name" value="Aspartate Aminotransferase, domain 1"/>
    <property type="match status" value="1"/>
</dbReference>
<dbReference type="InterPro" id="IPR004839">
    <property type="entry name" value="Aminotransferase_I/II_large"/>
</dbReference>
<dbReference type="GO" id="GO:0006520">
    <property type="term" value="P:amino acid metabolic process"/>
    <property type="evidence" value="ECO:0007669"/>
    <property type="project" value="InterPro"/>
</dbReference>
<keyword evidence="4" id="KW-0808">Transferase</keyword>
<reference evidence="7" key="1">
    <citation type="journal article" date="2015" name="Nature">
        <title>Complex archaea that bridge the gap between prokaryotes and eukaryotes.</title>
        <authorList>
            <person name="Spang A."/>
            <person name="Saw J.H."/>
            <person name="Jorgensen S.L."/>
            <person name="Zaremba-Niedzwiedzka K."/>
            <person name="Martijn J."/>
            <person name="Lind A.E."/>
            <person name="van Eijk R."/>
            <person name="Schleper C."/>
            <person name="Guy L."/>
            <person name="Ettema T.J."/>
        </authorList>
    </citation>
    <scope>NUCLEOTIDE SEQUENCE</scope>
</reference>
<comment type="cofactor">
    <cofactor evidence="1">
        <name>pyridoxal 5'-phosphate</name>
        <dbReference type="ChEBI" id="CHEBI:597326"/>
    </cofactor>
</comment>
<evidence type="ECO:0000256" key="5">
    <source>
        <dbReference type="ARBA" id="ARBA00022898"/>
    </source>
</evidence>
<dbReference type="EMBL" id="LAZR01040103">
    <property type="protein sequence ID" value="KKL15323.1"/>
    <property type="molecule type" value="Genomic_DNA"/>
</dbReference>
<dbReference type="Pfam" id="PF00155">
    <property type="entry name" value="Aminotran_1_2"/>
    <property type="match status" value="1"/>
</dbReference>
<evidence type="ECO:0000256" key="4">
    <source>
        <dbReference type="ARBA" id="ARBA00022679"/>
    </source>
</evidence>
<evidence type="ECO:0000256" key="3">
    <source>
        <dbReference type="ARBA" id="ARBA00022576"/>
    </source>
</evidence>
<comment type="similarity">
    <text evidence="2">Belongs to the class-I pyridoxal-phosphate-dependent aminotransferase family.</text>
</comment>
<accession>A0A0F9DTY6</accession>
<dbReference type="Gene3D" id="3.40.640.10">
    <property type="entry name" value="Type I PLP-dependent aspartate aminotransferase-like (Major domain)"/>
    <property type="match status" value="1"/>
</dbReference>
<dbReference type="SUPFAM" id="SSF53383">
    <property type="entry name" value="PLP-dependent transferases"/>
    <property type="match status" value="1"/>
</dbReference>
<protein>
    <recommendedName>
        <fullName evidence="6">Aminotransferase class I/classII large domain-containing protein</fullName>
    </recommendedName>
</protein>
<dbReference type="InterPro" id="IPR015424">
    <property type="entry name" value="PyrdxlP-dep_Trfase"/>
</dbReference>
<feature type="non-terminal residue" evidence="7">
    <location>
        <position position="1"/>
    </location>
</feature>
<dbReference type="InterPro" id="IPR015422">
    <property type="entry name" value="PyrdxlP-dep_Trfase_small"/>
</dbReference>
<dbReference type="InterPro" id="IPR050596">
    <property type="entry name" value="AspAT/PAT-like"/>
</dbReference>
<organism evidence="7">
    <name type="scientific">marine sediment metagenome</name>
    <dbReference type="NCBI Taxonomy" id="412755"/>
    <lineage>
        <taxon>unclassified sequences</taxon>
        <taxon>metagenomes</taxon>
        <taxon>ecological metagenomes</taxon>
    </lineage>
</organism>
<dbReference type="InterPro" id="IPR015421">
    <property type="entry name" value="PyrdxlP-dep_Trfase_major"/>
</dbReference>
<dbReference type="PANTHER" id="PTHR46383">
    <property type="entry name" value="ASPARTATE AMINOTRANSFERASE"/>
    <property type="match status" value="1"/>
</dbReference>
<dbReference type="GO" id="GO:0008483">
    <property type="term" value="F:transaminase activity"/>
    <property type="evidence" value="ECO:0007669"/>
    <property type="project" value="UniProtKB-KW"/>
</dbReference>
<evidence type="ECO:0000259" key="6">
    <source>
        <dbReference type="Pfam" id="PF00155"/>
    </source>
</evidence>
<dbReference type="PANTHER" id="PTHR46383:SF1">
    <property type="entry name" value="ASPARTATE AMINOTRANSFERASE"/>
    <property type="match status" value="1"/>
</dbReference>
<evidence type="ECO:0000313" key="7">
    <source>
        <dbReference type="EMBL" id="KKL15323.1"/>
    </source>
</evidence>
<evidence type="ECO:0000256" key="1">
    <source>
        <dbReference type="ARBA" id="ARBA00001933"/>
    </source>
</evidence>
<evidence type="ECO:0000256" key="2">
    <source>
        <dbReference type="ARBA" id="ARBA00007441"/>
    </source>
</evidence>